<comment type="cofactor">
    <cofactor evidence="6">
        <name>Mg(2+)</name>
        <dbReference type="ChEBI" id="CHEBI:18420"/>
    </cofactor>
    <text evidence="6">Binds 1 Mg(2+) ion per monomer.</text>
</comment>
<dbReference type="EMBL" id="BAQD01000003">
    <property type="protein sequence ID" value="GBQ05151.1"/>
    <property type="molecule type" value="Genomic_DNA"/>
</dbReference>
<gene>
    <name evidence="8" type="ORF">AA15669_0331</name>
</gene>
<evidence type="ECO:0000259" key="7">
    <source>
        <dbReference type="Pfam" id="PF04321"/>
    </source>
</evidence>
<comment type="similarity">
    <text evidence="2 6">Belongs to the dTDP-4-dehydrorhamnose reductase family.</text>
</comment>
<reference evidence="8" key="1">
    <citation type="submission" date="2013-04" db="EMBL/GenBank/DDBJ databases">
        <title>The genome sequencing project of 58 acetic acid bacteria.</title>
        <authorList>
            <person name="Okamoto-Kainuma A."/>
            <person name="Ishikawa M."/>
            <person name="Umino S."/>
            <person name="Koizumi Y."/>
            <person name="Shiwa Y."/>
            <person name="Yoshikawa H."/>
            <person name="Matsutani M."/>
            <person name="Matsushita K."/>
        </authorList>
    </citation>
    <scope>NUCLEOTIDE SEQUENCE</scope>
    <source>
        <strain evidence="8">DSM 15669</strain>
    </source>
</reference>
<dbReference type="Gene3D" id="3.40.50.720">
    <property type="entry name" value="NAD(P)-binding Rossmann-like Domain"/>
    <property type="match status" value="1"/>
</dbReference>
<dbReference type="InterPro" id="IPR036291">
    <property type="entry name" value="NAD(P)-bd_dom_sf"/>
</dbReference>
<dbReference type="RefSeq" id="WP_018979881.1">
    <property type="nucleotide sequence ID" value="NZ_BAQD01000003.1"/>
</dbReference>
<feature type="domain" description="RmlD-like substrate binding" evidence="7">
    <location>
        <begin position="7"/>
        <end position="293"/>
    </location>
</feature>
<accession>A0ABQ0NWY3</accession>
<dbReference type="CDD" id="cd05254">
    <property type="entry name" value="dTDP_HR_like_SDR_e"/>
    <property type="match status" value="1"/>
</dbReference>
<keyword evidence="6" id="KW-0521">NADP</keyword>
<dbReference type="Gene3D" id="3.90.25.10">
    <property type="entry name" value="UDP-galactose 4-epimerase, domain 1"/>
    <property type="match status" value="1"/>
</dbReference>
<evidence type="ECO:0000256" key="3">
    <source>
        <dbReference type="ARBA" id="ARBA00012929"/>
    </source>
</evidence>
<organism evidence="8 9">
    <name type="scientific">Saccharibacter floricola DSM 15669</name>
    <dbReference type="NCBI Taxonomy" id="1123227"/>
    <lineage>
        <taxon>Bacteria</taxon>
        <taxon>Pseudomonadati</taxon>
        <taxon>Pseudomonadota</taxon>
        <taxon>Alphaproteobacteria</taxon>
        <taxon>Acetobacterales</taxon>
        <taxon>Acetobacteraceae</taxon>
        <taxon>Saccharibacter</taxon>
    </lineage>
</organism>
<evidence type="ECO:0000256" key="4">
    <source>
        <dbReference type="ARBA" id="ARBA00017099"/>
    </source>
</evidence>
<dbReference type="PANTHER" id="PTHR10491">
    <property type="entry name" value="DTDP-4-DEHYDRORHAMNOSE REDUCTASE"/>
    <property type="match status" value="1"/>
</dbReference>
<comment type="caution">
    <text evidence="8">The sequence shown here is derived from an EMBL/GenBank/DDBJ whole genome shotgun (WGS) entry which is preliminary data.</text>
</comment>
<dbReference type="Pfam" id="PF04321">
    <property type="entry name" value="RmlD_sub_bind"/>
    <property type="match status" value="1"/>
</dbReference>
<evidence type="ECO:0000256" key="1">
    <source>
        <dbReference type="ARBA" id="ARBA00004781"/>
    </source>
</evidence>
<dbReference type="SUPFAM" id="SSF51735">
    <property type="entry name" value="NAD(P)-binding Rossmann-fold domains"/>
    <property type="match status" value="1"/>
</dbReference>
<evidence type="ECO:0000313" key="8">
    <source>
        <dbReference type="EMBL" id="GBQ05151.1"/>
    </source>
</evidence>
<dbReference type="InterPro" id="IPR005913">
    <property type="entry name" value="dTDP_dehydrorham_reduct"/>
</dbReference>
<proteinExistence type="inferred from homology"/>
<comment type="catalytic activity">
    <reaction evidence="5 6">
        <text>dTDP-beta-L-rhamnose + NADP(+) = dTDP-4-dehydro-beta-L-rhamnose + NADPH + H(+)</text>
        <dbReference type="Rhea" id="RHEA:21796"/>
        <dbReference type="ChEBI" id="CHEBI:15378"/>
        <dbReference type="ChEBI" id="CHEBI:57510"/>
        <dbReference type="ChEBI" id="CHEBI:57783"/>
        <dbReference type="ChEBI" id="CHEBI:58349"/>
        <dbReference type="ChEBI" id="CHEBI:62830"/>
        <dbReference type="EC" id="1.1.1.133"/>
    </reaction>
</comment>
<comment type="function">
    <text evidence="6">Catalyzes the reduction of dTDP-6-deoxy-L-lyxo-4-hexulose to yield dTDP-L-rhamnose.</text>
</comment>
<evidence type="ECO:0000256" key="6">
    <source>
        <dbReference type="RuleBase" id="RU364082"/>
    </source>
</evidence>
<evidence type="ECO:0000313" key="9">
    <source>
        <dbReference type="Proteomes" id="UP001062901"/>
    </source>
</evidence>
<sequence length="296" mass="32033">MTVSSPLLVVGKHGQLATSLRHFGGEAVTCVGRPEVDLDHPEKFAALLDRLKPSFVVNAAAWTAVDAAEDEEDAADRANHTGPARLAEECARRDIPFLHVSTDYVFNGKKGQPYTEEDPICPESAYGRTKAAGEQAILATEGKNIILRTAWVYSPYGKNFVKTMLALGTKHPELRVVGDQQGNPTSSDDLAQAILAIVGVVKRTGWKPSYGGIFHATGGGDAATWFELARATLECAEAYGQKMPKMTAIGTKDWPTPAPRPADSRLDNSKLARIFGVTLPDWRATLAQTVKQLKQH</sequence>
<keyword evidence="9" id="KW-1185">Reference proteome</keyword>
<dbReference type="Proteomes" id="UP001062901">
    <property type="component" value="Unassembled WGS sequence"/>
</dbReference>
<name>A0ABQ0NWY3_9PROT</name>
<protein>
    <recommendedName>
        <fullName evidence="4 6">dTDP-4-dehydrorhamnose reductase</fullName>
        <ecNumber evidence="3 6">1.1.1.133</ecNumber>
    </recommendedName>
</protein>
<keyword evidence="6" id="KW-0560">Oxidoreductase</keyword>
<comment type="pathway">
    <text evidence="1 6">Carbohydrate biosynthesis; dTDP-L-rhamnose biosynthesis.</text>
</comment>
<dbReference type="EC" id="1.1.1.133" evidence="3 6"/>
<dbReference type="PANTHER" id="PTHR10491:SF4">
    <property type="entry name" value="METHIONINE ADENOSYLTRANSFERASE 2 SUBUNIT BETA"/>
    <property type="match status" value="1"/>
</dbReference>
<dbReference type="NCBIfam" id="TIGR01214">
    <property type="entry name" value="rmlD"/>
    <property type="match status" value="1"/>
</dbReference>
<dbReference type="InterPro" id="IPR029903">
    <property type="entry name" value="RmlD-like-bd"/>
</dbReference>
<evidence type="ECO:0000256" key="2">
    <source>
        <dbReference type="ARBA" id="ARBA00010944"/>
    </source>
</evidence>
<evidence type="ECO:0000256" key="5">
    <source>
        <dbReference type="ARBA" id="ARBA00048200"/>
    </source>
</evidence>